<dbReference type="Pfam" id="PF00025">
    <property type="entry name" value="Arf"/>
    <property type="match status" value="1"/>
</dbReference>
<accession>A0ABQ9EY84</accession>
<dbReference type="PANTHER" id="PTHR11711">
    <property type="entry name" value="ADP RIBOSYLATION FACTOR-RELATED"/>
    <property type="match status" value="1"/>
</dbReference>
<keyword evidence="2" id="KW-0342">GTP-binding</keyword>
<dbReference type="Gene3D" id="3.40.50.300">
    <property type="entry name" value="P-loop containing nucleotide triphosphate hydrolases"/>
    <property type="match status" value="1"/>
</dbReference>
<dbReference type="SUPFAM" id="SSF52540">
    <property type="entry name" value="P-loop containing nucleoside triphosphate hydrolases"/>
    <property type="match status" value="1"/>
</dbReference>
<dbReference type="InterPro" id="IPR006689">
    <property type="entry name" value="Small_GTPase_ARF/SAR"/>
</dbReference>
<protein>
    <submittedName>
        <fullName evidence="3">Uncharacterized protein</fullName>
    </submittedName>
</protein>
<sequence length="124" mass="14597">MGHSFVKSFCDKTKAKETNILLHGFYASGKTTMMFQLKYHEFIQTMPLSSWYVDTIDCKDTHFTFWDLGVRVPFRSLEVHYHKKTDAVMLIVDSSHPERFKEIRDEMHGTLYTKELRNCVVAII</sequence>
<organism evidence="3 4">
    <name type="scientific">Tegillarca granosa</name>
    <name type="common">Malaysian cockle</name>
    <name type="synonym">Anadara granosa</name>
    <dbReference type="NCBI Taxonomy" id="220873"/>
    <lineage>
        <taxon>Eukaryota</taxon>
        <taxon>Metazoa</taxon>
        <taxon>Spiralia</taxon>
        <taxon>Lophotrochozoa</taxon>
        <taxon>Mollusca</taxon>
        <taxon>Bivalvia</taxon>
        <taxon>Autobranchia</taxon>
        <taxon>Pteriomorphia</taxon>
        <taxon>Arcoida</taxon>
        <taxon>Arcoidea</taxon>
        <taxon>Arcidae</taxon>
        <taxon>Tegillarca</taxon>
    </lineage>
</organism>
<gene>
    <name evidence="3" type="ORF">KUTeg_011996</name>
</gene>
<reference evidence="3 4" key="1">
    <citation type="submission" date="2022-12" db="EMBL/GenBank/DDBJ databases">
        <title>Chromosome-level genome of Tegillarca granosa.</title>
        <authorList>
            <person name="Kim J."/>
        </authorList>
    </citation>
    <scope>NUCLEOTIDE SEQUENCE [LARGE SCALE GENOMIC DNA]</scope>
    <source>
        <strain evidence="3">Teg-2019</strain>
        <tissue evidence="3">Adductor muscle</tissue>
    </source>
</reference>
<dbReference type="Proteomes" id="UP001217089">
    <property type="component" value="Unassembled WGS sequence"/>
</dbReference>
<keyword evidence="1" id="KW-0547">Nucleotide-binding</keyword>
<evidence type="ECO:0000313" key="3">
    <source>
        <dbReference type="EMBL" id="KAJ8310131.1"/>
    </source>
</evidence>
<evidence type="ECO:0000313" key="4">
    <source>
        <dbReference type="Proteomes" id="UP001217089"/>
    </source>
</evidence>
<evidence type="ECO:0000256" key="2">
    <source>
        <dbReference type="ARBA" id="ARBA00023134"/>
    </source>
</evidence>
<keyword evidence="4" id="KW-1185">Reference proteome</keyword>
<comment type="caution">
    <text evidence="3">The sequence shown here is derived from an EMBL/GenBank/DDBJ whole genome shotgun (WGS) entry which is preliminary data.</text>
</comment>
<dbReference type="EMBL" id="JARBDR010000640">
    <property type="protein sequence ID" value="KAJ8310131.1"/>
    <property type="molecule type" value="Genomic_DNA"/>
</dbReference>
<evidence type="ECO:0000256" key="1">
    <source>
        <dbReference type="ARBA" id="ARBA00022741"/>
    </source>
</evidence>
<name>A0ABQ9EY84_TEGGR</name>
<dbReference type="InterPro" id="IPR024156">
    <property type="entry name" value="Small_GTPase_ARF"/>
</dbReference>
<dbReference type="SMART" id="SM00177">
    <property type="entry name" value="ARF"/>
    <property type="match status" value="1"/>
</dbReference>
<proteinExistence type="predicted"/>
<dbReference type="InterPro" id="IPR027417">
    <property type="entry name" value="P-loop_NTPase"/>
</dbReference>